<name>A0A3E5BLC2_9BACE</name>
<dbReference type="AlphaFoldDB" id="A0A3E5BLC2"/>
<dbReference type="EMBL" id="QSUL01000003">
    <property type="protein sequence ID" value="RGN38185.1"/>
    <property type="molecule type" value="Genomic_DNA"/>
</dbReference>
<dbReference type="NCBIfam" id="TIGR03779">
    <property type="entry name" value="Bac_Flav_CT_M"/>
    <property type="match status" value="1"/>
</dbReference>
<evidence type="ECO:0000256" key="2">
    <source>
        <dbReference type="SAM" id="MobiDB-lite"/>
    </source>
</evidence>
<feature type="compositionally biased region" description="Polar residues" evidence="2">
    <location>
        <begin position="159"/>
        <end position="168"/>
    </location>
</feature>
<dbReference type="Proteomes" id="UP000260983">
    <property type="component" value="Unassembled WGS sequence"/>
</dbReference>
<feature type="region of interest" description="Disordered" evidence="2">
    <location>
        <begin position="141"/>
        <end position="168"/>
    </location>
</feature>
<keyword evidence="3" id="KW-1133">Transmembrane helix</keyword>
<dbReference type="InterPro" id="IPR055407">
    <property type="entry name" value="TraM_C"/>
</dbReference>
<evidence type="ECO:0000256" key="1">
    <source>
        <dbReference type="SAM" id="Coils"/>
    </source>
</evidence>
<proteinExistence type="predicted"/>
<evidence type="ECO:0000313" key="5">
    <source>
        <dbReference type="EMBL" id="RGN38185.1"/>
    </source>
</evidence>
<accession>A0A3E5BLC2</accession>
<feature type="transmembrane region" description="Helical" evidence="3">
    <location>
        <begin position="57"/>
        <end position="75"/>
    </location>
</feature>
<evidence type="ECO:0000259" key="4">
    <source>
        <dbReference type="Pfam" id="PF12508"/>
    </source>
</evidence>
<evidence type="ECO:0000256" key="3">
    <source>
        <dbReference type="SAM" id="Phobius"/>
    </source>
</evidence>
<keyword evidence="3" id="KW-0472">Membrane</keyword>
<feature type="compositionally biased region" description="Basic and acidic residues" evidence="2">
    <location>
        <begin position="1"/>
        <end position="12"/>
    </location>
</feature>
<organism evidence="5 6">
    <name type="scientific">Bacteroides oleiciplenus</name>
    <dbReference type="NCBI Taxonomy" id="626931"/>
    <lineage>
        <taxon>Bacteria</taxon>
        <taxon>Pseudomonadati</taxon>
        <taxon>Bacteroidota</taxon>
        <taxon>Bacteroidia</taxon>
        <taxon>Bacteroidales</taxon>
        <taxon>Bacteroidaceae</taxon>
        <taxon>Bacteroides</taxon>
    </lineage>
</organism>
<sequence length="469" mass="50767">MMEEQNQEKETVTQHVTVTDAAAPDTGKGDKERKGGGKDKKAARELTPKQMQQRKKLLVYPLMGLLFLGSMWLIFAPSDKKDEGGETVGAFNAVIPLPENDGIIGDKRKAYEQAGLEKKQADKVRSLQDFAFAAGNGTDEVEMELPDSEPEREPFRDYSGSSRGKGVNSSTVAYRDINRQLGTFYETPKVDAEKEELKKQVEELTARLDARQGQAGGIDEQVALMEKSYELAAKYMGQNGQAGQSGAIVQVPVTGQNTGQGTGKPAIAVQAARQQTVSGLQQPMSDAEFMRAYSQPRNYGFNTAVGSGYAMGKNTIRACIHQDQTIMDGQTVKLRLLEPLQAGNLVIPQNTLVSGTGKVQGERLDIVVSSIEYRGNLLPVELAVYDSDGQKGLSVPSSLEQEAAKEALANIGGGLGTSISFAQSAGQQIAMDLTRGVMQGGSQYLAKKFRTVKVHLKAGYELMLYAKQQ</sequence>
<comment type="caution">
    <text evidence="5">The sequence shown here is derived from an EMBL/GenBank/DDBJ whole genome shotgun (WGS) entry which is preliminary data.</text>
</comment>
<feature type="compositionally biased region" description="Basic and acidic residues" evidence="2">
    <location>
        <begin position="27"/>
        <end position="47"/>
    </location>
</feature>
<feature type="region of interest" description="Disordered" evidence="2">
    <location>
        <begin position="1"/>
        <end position="50"/>
    </location>
</feature>
<evidence type="ECO:0000313" key="6">
    <source>
        <dbReference type="Proteomes" id="UP000260983"/>
    </source>
</evidence>
<keyword evidence="3" id="KW-0812">Transmembrane</keyword>
<reference evidence="5 6" key="1">
    <citation type="submission" date="2018-08" db="EMBL/GenBank/DDBJ databases">
        <title>A genome reference for cultivated species of the human gut microbiota.</title>
        <authorList>
            <person name="Zou Y."/>
            <person name="Xue W."/>
            <person name="Luo G."/>
        </authorList>
    </citation>
    <scope>NUCLEOTIDE SEQUENCE [LARGE SCALE GENOMIC DNA]</scope>
    <source>
        <strain evidence="5 6">OM05-15BH</strain>
    </source>
</reference>
<feature type="coiled-coil region" evidence="1">
    <location>
        <begin position="187"/>
        <end position="214"/>
    </location>
</feature>
<dbReference type="InterPro" id="IPR022187">
    <property type="entry name" value="Conjug_transposon_TraM"/>
</dbReference>
<gene>
    <name evidence="5" type="primary">traM</name>
    <name evidence="5" type="ORF">DXB65_04910</name>
</gene>
<feature type="domain" description="Conjugative transposon TraM C-terminal" evidence="4">
    <location>
        <begin position="316"/>
        <end position="464"/>
    </location>
</feature>
<dbReference type="Pfam" id="PF12508">
    <property type="entry name" value="Transposon_TraM"/>
    <property type="match status" value="1"/>
</dbReference>
<keyword evidence="1" id="KW-0175">Coiled coil</keyword>
<protein>
    <submittedName>
        <fullName evidence="5">Conjugative transposon protein TraM</fullName>
    </submittedName>
</protein>